<dbReference type="Gene3D" id="3.50.50.60">
    <property type="entry name" value="FAD/NAD(P)-binding domain"/>
    <property type="match status" value="1"/>
</dbReference>
<protein>
    <recommendedName>
        <fullName evidence="7 12">Coproporphyrinogen III oxidase</fullName>
        <ecNumber evidence="6 12">1.3.3.15</ecNumber>
    </recommendedName>
</protein>
<feature type="domain" description="Amine oxidase" evidence="13">
    <location>
        <begin position="18"/>
        <end position="468"/>
    </location>
</feature>
<evidence type="ECO:0000256" key="2">
    <source>
        <dbReference type="ARBA" id="ARBA00001974"/>
    </source>
</evidence>
<keyword evidence="15" id="KW-1185">Reference proteome</keyword>
<dbReference type="Pfam" id="PF01593">
    <property type="entry name" value="Amino_oxidase"/>
    <property type="match status" value="1"/>
</dbReference>
<dbReference type="PRINTS" id="PR00411">
    <property type="entry name" value="PNDRDTASEI"/>
</dbReference>
<dbReference type="GO" id="GO:0006783">
    <property type="term" value="P:heme biosynthetic process"/>
    <property type="evidence" value="ECO:0007669"/>
    <property type="project" value="UniProtKB-UniRule"/>
</dbReference>
<dbReference type="Proteomes" id="UP000199183">
    <property type="component" value="Unassembled WGS sequence"/>
</dbReference>
<dbReference type="SUPFAM" id="SSF54373">
    <property type="entry name" value="FAD-linked reductases, C-terminal domain"/>
    <property type="match status" value="1"/>
</dbReference>
<dbReference type="InterPro" id="IPR050464">
    <property type="entry name" value="Zeta_carotene_desat/Oxidored"/>
</dbReference>
<dbReference type="UniPathway" id="UPA00252"/>
<proteinExistence type="inferred from homology"/>
<accession>A0A1H4JW80</accession>
<dbReference type="PRINTS" id="PR00368">
    <property type="entry name" value="FADPNR"/>
</dbReference>
<dbReference type="STRING" id="640635.SAMN04489806_0884"/>
<dbReference type="GO" id="GO:0005737">
    <property type="term" value="C:cytoplasm"/>
    <property type="evidence" value="ECO:0007669"/>
    <property type="project" value="UniProtKB-SubCell"/>
</dbReference>
<organism evidence="14 15">
    <name type="scientific">Paramicrobacterium humi</name>
    <dbReference type="NCBI Taxonomy" id="640635"/>
    <lineage>
        <taxon>Bacteria</taxon>
        <taxon>Bacillati</taxon>
        <taxon>Actinomycetota</taxon>
        <taxon>Actinomycetes</taxon>
        <taxon>Micrococcales</taxon>
        <taxon>Microbacteriaceae</taxon>
        <taxon>Paramicrobacterium</taxon>
    </lineage>
</organism>
<dbReference type="EMBL" id="FNRY01000001">
    <property type="protein sequence ID" value="SEB50236.1"/>
    <property type="molecule type" value="Genomic_DNA"/>
</dbReference>
<dbReference type="SUPFAM" id="SSF51905">
    <property type="entry name" value="FAD/NAD(P)-binding domain"/>
    <property type="match status" value="1"/>
</dbReference>
<evidence type="ECO:0000256" key="11">
    <source>
        <dbReference type="ARBA" id="ARBA00023133"/>
    </source>
</evidence>
<evidence type="ECO:0000259" key="13">
    <source>
        <dbReference type="Pfam" id="PF01593"/>
    </source>
</evidence>
<evidence type="ECO:0000256" key="6">
    <source>
        <dbReference type="ARBA" id="ARBA00012402"/>
    </source>
</evidence>
<dbReference type="PANTHER" id="PTHR42923">
    <property type="entry name" value="PROTOPORPHYRINOGEN OXIDASE"/>
    <property type="match status" value="1"/>
</dbReference>
<dbReference type="RefSeq" id="WP_091180399.1">
    <property type="nucleotide sequence ID" value="NZ_FNRY01000001.1"/>
</dbReference>
<dbReference type="InterPro" id="IPR002937">
    <property type="entry name" value="Amino_oxidase"/>
</dbReference>
<dbReference type="OrthoDB" id="3450553at2"/>
<dbReference type="NCBIfam" id="TIGR00562">
    <property type="entry name" value="proto_IX_ox"/>
    <property type="match status" value="1"/>
</dbReference>
<evidence type="ECO:0000256" key="9">
    <source>
        <dbReference type="ARBA" id="ARBA00022827"/>
    </source>
</evidence>
<dbReference type="InterPro" id="IPR004572">
    <property type="entry name" value="Protoporphyrinogen_oxidase"/>
</dbReference>
<dbReference type="EC" id="1.3.3.15" evidence="6 12"/>
<keyword evidence="12" id="KW-0963">Cytoplasm</keyword>
<comment type="cofactor">
    <cofactor evidence="2 12">
        <name>FAD</name>
        <dbReference type="ChEBI" id="CHEBI:57692"/>
    </cofactor>
</comment>
<evidence type="ECO:0000313" key="15">
    <source>
        <dbReference type="Proteomes" id="UP000199183"/>
    </source>
</evidence>
<dbReference type="GO" id="GO:0004729">
    <property type="term" value="F:oxygen-dependent protoporphyrinogen oxidase activity"/>
    <property type="evidence" value="ECO:0007669"/>
    <property type="project" value="UniProtKB-UniRule"/>
</dbReference>
<evidence type="ECO:0000256" key="8">
    <source>
        <dbReference type="ARBA" id="ARBA00022630"/>
    </source>
</evidence>
<evidence type="ECO:0000256" key="3">
    <source>
        <dbReference type="ARBA" id="ARBA00002185"/>
    </source>
</evidence>
<dbReference type="PANTHER" id="PTHR42923:SF3">
    <property type="entry name" value="PROTOPORPHYRINOGEN OXIDASE"/>
    <property type="match status" value="1"/>
</dbReference>
<gene>
    <name evidence="14" type="ORF">SAMN04489806_0884</name>
</gene>
<keyword evidence="11 12" id="KW-0350">Heme biosynthesis</keyword>
<evidence type="ECO:0000256" key="5">
    <source>
        <dbReference type="ARBA" id="ARBA00008310"/>
    </source>
</evidence>
<name>A0A1H4JW80_9MICO</name>
<comment type="subcellular location">
    <subcellularLocation>
        <location evidence="12">Cytoplasm</location>
    </subcellularLocation>
</comment>
<dbReference type="Gene3D" id="1.10.3110.10">
    <property type="entry name" value="protoporphyrinogen ix oxidase, domain 3"/>
    <property type="match status" value="1"/>
</dbReference>
<evidence type="ECO:0000313" key="14">
    <source>
        <dbReference type="EMBL" id="SEB50236.1"/>
    </source>
</evidence>
<dbReference type="AlphaFoldDB" id="A0A1H4JW80"/>
<evidence type="ECO:0000256" key="4">
    <source>
        <dbReference type="ARBA" id="ARBA00004744"/>
    </source>
</evidence>
<dbReference type="InterPro" id="IPR036188">
    <property type="entry name" value="FAD/NAD-bd_sf"/>
</dbReference>
<keyword evidence="8 12" id="KW-0285">Flavoprotein</keyword>
<comment type="catalytic activity">
    <reaction evidence="1">
        <text>coproporphyrinogen III + 3 O2 = coproporphyrin III + 3 H2O2</text>
        <dbReference type="Rhea" id="RHEA:43436"/>
        <dbReference type="ChEBI" id="CHEBI:15379"/>
        <dbReference type="ChEBI" id="CHEBI:16240"/>
        <dbReference type="ChEBI" id="CHEBI:57309"/>
        <dbReference type="ChEBI" id="CHEBI:131725"/>
        <dbReference type="EC" id="1.3.3.15"/>
    </reaction>
    <physiologicalReaction direction="left-to-right" evidence="1">
        <dbReference type="Rhea" id="RHEA:43437"/>
    </physiologicalReaction>
</comment>
<keyword evidence="9 12" id="KW-0274">FAD</keyword>
<comment type="pathway">
    <text evidence="4 12">Porphyrin-containing compound metabolism; protoheme biosynthesis.</text>
</comment>
<evidence type="ECO:0000256" key="7">
    <source>
        <dbReference type="ARBA" id="ARBA00019046"/>
    </source>
</evidence>
<evidence type="ECO:0000256" key="12">
    <source>
        <dbReference type="RuleBase" id="RU364052"/>
    </source>
</evidence>
<sequence>MTAGVPSDKHVVVIGGGVAGLVAALECARIGVRVTLVEAADRLGGCIRTEEVAGVAVDVGAESFATRGGTVRALIERLGLEEAVIAPNSAGAWLLFGDSAAPLPKAGILGIPSNPLADDVRAIIGWKGAWRAYLDRVRPVLTIGDERNLGALVEKRMGKAVLENLVAPVTNGVYSAEPSQLDVTRAAPGLNRALTVAGSLSGAVATLRDNVPAGSAVGGFRGGMTVLVEALRAALENYAVTVLTDTRAQAIEPLDGERWRVVTETSEGEGAETDADAVIVAVPEPVAVELLAPHVPAFSAHAAARPPAVDIVTLAIDSPELDAEPRGTGVLTARSANRVAKALTHSSAKWEWLAESIGAPHRHIVRVSFGTQGASSPLEGLDEGAVIDLARREASAMLGVSIAADQVVDAVRTSWAGTLPAAFSGQRERAAALRDAIAAVPGLDATGAWLAGTGLASVIPDATEAAGRVRHRIVAEALGAD</sequence>
<comment type="function">
    <text evidence="3 12">Involved in coproporphyrin-dependent heme b biosynthesis. Catalyzes the oxidation of coproporphyrinogen III to coproporphyrin III.</text>
</comment>
<evidence type="ECO:0000256" key="1">
    <source>
        <dbReference type="ARBA" id="ARBA00001755"/>
    </source>
</evidence>
<reference evidence="14 15" key="1">
    <citation type="submission" date="2016-10" db="EMBL/GenBank/DDBJ databases">
        <authorList>
            <person name="de Groot N.N."/>
        </authorList>
    </citation>
    <scope>NUCLEOTIDE SEQUENCE [LARGE SCALE GENOMIC DNA]</scope>
    <source>
        <strain evidence="14 15">DSM 21799</strain>
    </source>
</reference>
<comment type="similarity">
    <text evidence="5 12">Belongs to the protoporphyrinogen/coproporphyrinogen oxidase family. Coproporphyrinogen III oxidase subfamily.</text>
</comment>
<evidence type="ECO:0000256" key="10">
    <source>
        <dbReference type="ARBA" id="ARBA00023002"/>
    </source>
</evidence>
<dbReference type="Gene3D" id="3.90.660.20">
    <property type="entry name" value="Protoporphyrinogen oxidase, mitochondrial, domain 2"/>
    <property type="match status" value="1"/>
</dbReference>
<keyword evidence="10 12" id="KW-0560">Oxidoreductase</keyword>